<dbReference type="InterPro" id="IPR002110">
    <property type="entry name" value="Ankyrin_rpt"/>
</dbReference>
<dbReference type="InterPro" id="IPR008271">
    <property type="entry name" value="Ser/Thr_kinase_AS"/>
</dbReference>
<name>A0A0J9UZR5_FUSO4</name>
<evidence type="ECO:0000313" key="5">
    <source>
        <dbReference type="EMBL" id="KNB04403.1"/>
    </source>
</evidence>
<dbReference type="CDD" id="cd00180">
    <property type="entry name" value="PKc"/>
    <property type="match status" value="1"/>
</dbReference>
<feature type="repeat" description="ANK" evidence="3">
    <location>
        <begin position="975"/>
        <end position="996"/>
    </location>
</feature>
<dbReference type="PROSITE" id="PS50011">
    <property type="entry name" value="PROTEIN_KINASE_DOM"/>
    <property type="match status" value="1"/>
</dbReference>
<dbReference type="Pfam" id="PF00069">
    <property type="entry name" value="Pkinase"/>
    <property type="match status" value="1"/>
</dbReference>
<dbReference type="Pfam" id="PF12796">
    <property type="entry name" value="Ank_2"/>
    <property type="match status" value="2"/>
</dbReference>
<dbReference type="EMBL" id="DS231702">
    <property type="protein sequence ID" value="KNB04404.1"/>
    <property type="molecule type" value="Genomic_DNA"/>
</dbReference>
<dbReference type="Gene3D" id="1.10.510.10">
    <property type="entry name" value="Transferase(Phosphotransferase) domain 1"/>
    <property type="match status" value="1"/>
</dbReference>
<keyword evidence="5" id="KW-0723">Serine/threonine-protein kinase</keyword>
<dbReference type="PROSITE" id="PS00108">
    <property type="entry name" value="PROTEIN_KINASE_ST"/>
    <property type="match status" value="1"/>
</dbReference>
<accession>A0A0J9UZR5</accession>
<protein>
    <submittedName>
        <fullName evidence="5">Serine/threonine protein kinase</fullName>
    </submittedName>
</protein>
<dbReference type="OrthoDB" id="4062651at2759"/>
<sequence>MTLEMDTNMTASTYSQCGITDRSVASSASNGSKELETDDHYQVFLSIQRMLRTFSENIVEFPDKSGWTHRIEQPLGAGGCSSVSRVLGKHSWGRNPMAFKRVLPILYEYGGRNTKEEFTVLLNELRVCSVARVRTHPNLNTLNGVSFEPMDPGPDPTLFPALILDPSPLGNLLNLISDPFRMVDGPYWECSVDVANGLKALHENGIVHGDIKCENVLVFAEPENAIRPFCAKLTDFGCSMVLAETEPYAMLKGRTMPYDAPEADRIIPKHILPFSDVYSFGLLVWRVALDGADPFTDPRYWEELIDGERHYRKSNIREAKKGEGLLNYALSTIRDPDLQHAVETADAFCEILNIALRARPEKRDLDRILLAFARNKNNFKTRDFGLSSTGGYILRQFVKAEIGALTGASESQLGLSRWQSLPDTARSKYAAIQALEQDDIDFRGLHFTRHSRVFRSVQKLLKSSETLLSVLGQDVPTLETIAPDSTTHHNSLLPPTDLLMRLTLKVKAHAERPGLRLLLSRSHLSAIKDFAAAQRAAADECHRMADFLVSLPPGINKQHAWLEPSLTLGSFDEPGGLATHDSASLNEPTKTASPLLMNEPLVAGLDFDLLLSCGLPFTIQKQIYAALSIRIGCVRTSDPSYPRYMVEKAICHLLGFGVAKNHEIYLSALAECYELGYRPAQVILQRVHAALGIALPQNALTSRVFNTVEDAESPVRNAQCETESLCCHLGAEAVGDNLHDAATSGSISTVVELLAEGSSNINCQNAAGDTPLLCACRSGHADVVASLLDAGADAGIVNALGESPLHWIVRVEAREMSALTARLLAHGARVDEVAKVNHGPSPDVANDCLVAGTAIHRAVAHGNKDAVQALLAQDARADIDGGPIIVYDGHSRMCDPIQLACMSHEAEILEMMLDVTPFYPINASCESEVGLLYFAIQCQNTHRRMVRHGSDFYYRMLATIDLLVRRGSTNHVRGDGLTALHLAATHGTADILEHLLTLQPFVGDITTLVEGRSPLHWAIVLGDEVKFDILVHHGADTLHSCPASWLYKADIPILELATRTMRSDFYFVKRLFKINGDLPQREKDVALRTAFVTRQFGLAEFLLKRGADINAQIRHTTLLESILPRRGLGLDGVENYISLCRKYSLEADVVVMPETGDTALHCAAGILPLPSEDRYSRLYTLLFELFPCKSHLEARNSRGFTPLHMAALFRNVVAIKAFVEAGADINSMALFEGVPVGPTLKDLVFTDIFAPNPLYDFDKRSRRKGDRAQGEIIDLLKSSEIRTRAKRSKTLRSQFRRNASPREKRVSDFVSVMTLLPESLPMGFEVSMMEKVCDLLNMGADEELGELVRELEGSMVEHGRSVQWTNLEKIRFLDHQGKAALEKIGILDLYEDIDEADSTS</sequence>
<dbReference type="SUPFAM" id="SSF48403">
    <property type="entry name" value="Ankyrin repeat"/>
    <property type="match status" value="2"/>
</dbReference>
<evidence type="ECO:0000256" key="2">
    <source>
        <dbReference type="ARBA" id="ARBA00023043"/>
    </source>
</evidence>
<feature type="repeat" description="ANK" evidence="3">
    <location>
        <begin position="1198"/>
        <end position="1230"/>
    </location>
</feature>
<keyword evidence="1" id="KW-0677">Repeat</keyword>
<feature type="repeat" description="ANK" evidence="3">
    <location>
        <begin position="1010"/>
        <end position="1036"/>
    </location>
</feature>
<evidence type="ECO:0000313" key="6">
    <source>
        <dbReference type="Proteomes" id="UP000009097"/>
    </source>
</evidence>
<dbReference type="InterPro" id="IPR011009">
    <property type="entry name" value="Kinase-like_dom_sf"/>
</dbReference>
<keyword evidence="2 3" id="KW-0040">ANK repeat</keyword>
<organism evidence="5 6">
    <name type="scientific">Fusarium oxysporum f. sp. lycopersici (strain 4287 / CBS 123668 / FGSC 9935 / NRRL 34936)</name>
    <name type="common">Fusarium vascular wilt of tomato</name>
    <dbReference type="NCBI Taxonomy" id="426428"/>
    <lineage>
        <taxon>Eukaryota</taxon>
        <taxon>Fungi</taxon>
        <taxon>Dikarya</taxon>
        <taxon>Ascomycota</taxon>
        <taxon>Pezizomycotina</taxon>
        <taxon>Sordariomycetes</taxon>
        <taxon>Hypocreomycetidae</taxon>
        <taxon>Hypocreales</taxon>
        <taxon>Nectriaceae</taxon>
        <taxon>Fusarium</taxon>
        <taxon>Fusarium oxysporum species complex</taxon>
    </lineage>
</organism>
<dbReference type="EMBL" id="DS231702">
    <property type="protein sequence ID" value="KNB04403.1"/>
    <property type="molecule type" value="Genomic_DNA"/>
</dbReference>
<dbReference type="SUPFAM" id="SSF56112">
    <property type="entry name" value="Protein kinase-like (PK-like)"/>
    <property type="match status" value="1"/>
</dbReference>
<dbReference type="RefSeq" id="XP_018242447.1">
    <property type="nucleotide sequence ID" value="XM_018385209.1"/>
</dbReference>
<dbReference type="PRINTS" id="PR01415">
    <property type="entry name" value="ANKYRIN"/>
</dbReference>
<dbReference type="PROSITE" id="PS50088">
    <property type="entry name" value="ANK_REPEAT"/>
    <property type="match status" value="4"/>
</dbReference>
<evidence type="ECO:0000256" key="1">
    <source>
        <dbReference type="ARBA" id="ARBA00022737"/>
    </source>
</evidence>
<keyword evidence="5" id="KW-0418">Kinase</keyword>
<dbReference type="SMART" id="SM00220">
    <property type="entry name" value="S_TKc"/>
    <property type="match status" value="1"/>
</dbReference>
<dbReference type="Pfam" id="PF00023">
    <property type="entry name" value="Ank"/>
    <property type="match status" value="1"/>
</dbReference>
<dbReference type="RefSeq" id="XP_018242448.1">
    <property type="nucleotide sequence ID" value="XM_018385210.1"/>
</dbReference>
<dbReference type="RefSeq" id="XP_018242449.1">
    <property type="nucleotide sequence ID" value="XM_018385211.1"/>
</dbReference>
<gene>
    <name evidence="5" type="ORF">FOXG_06524</name>
</gene>
<dbReference type="GO" id="GO:0005524">
    <property type="term" value="F:ATP binding"/>
    <property type="evidence" value="ECO:0007669"/>
    <property type="project" value="InterPro"/>
</dbReference>
<dbReference type="InterPro" id="IPR000719">
    <property type="entry name" value="Prot_kinase_dom"/>
</dbReference>
<dbReference type="SMART" id="SM00248">
    <property type="entry name" value="ANK"/>
    <property type="match status" value="9"/>
</dbReference>
<dbReference type="VEuPathDB" id="FungiDB:FOXG_06524"/>
<dbReference type="KEGG" id="fox:FOXG_06524"/>
<evidence type="ECO:0000256" key="3">
    <source>
        <dbReference type="PROSITE-ProRule" id="PRU00023"/>
    </source>
</evidence>
<reference evidence="5" key="1">
    <citation type="submission" date="2007-04" db="EMBL/GenBank/DDBJ databases">
        <authorList>
            <consortium name="The Broad Institute Genome Sequencing Platform"/>
            <person name="Birren B."/>
            <person name="Lander E."/>
            <person name="Galagan J."/>
            <person name="Nusbaum C."/>
            <person name="Devon K."/>
            <person name="Ma L.-J."/>
            <person name="Jaffe D."/>
            <person name="Butler J."/>
            <person name="Alvarez P."/>
            <person name="Gnerre S."/>
            <person name="Grabherr M."/>
            <person name="Kleber M."/>
            <person name="Mauceli E."/>
            <person name="Brockman W."/>
            <person name="MacCallum I.A."/>
            <person name="Young S."/>
            <person name="LaButti K."/>
            <person name="DeCaprio D."/>
            <person name="Crawford M."/>
            <person name="Koehrsen M."/>
            <person name="Engels R."/>
            <person name="Montgomery P."/>
            <person name="Pearson M."/>
            <person name="Howarth C."/>
            <person name="Larson L."/>
            <person name="White J."/>
            <person name="O'Leary S."/>
            <person name="Kodira C."/>
            <person name="Zeng Q."/>
            <person name="Yandava C."/>
            <person name="Alvarado L."/>
            <person name="Kistler C."/>
            <person name="Shim W.-B."/>
            <person name="Kang S."/>
            <person name="Woloshuk C."/>
        </authorList>
    </citation>
    <scope>NUCLEOTIDE SEQUENCE</scope>
    <source>
        <strain evidence="5">4287</strain>
    </source>
</reference>
<dbReference type="EMBL" id="DS231702">
    <property type="protein sequence ID" value="KNB04402.1"/>
    <property type="molecule type" value="Genomic_DNA"/>
</dbReference>
<dbReference type="PROSITE" id="PS50297">
    <property type="entry name" value="ANK_REP_REGION"/>
    <property type="match status" value="4"/>
</dbReference>
<dbReference type="PANTHER" id="PTHR24198">
    <property type="entry name" value="ANKYRIN REPEAT AND PROTEIN KINASE DOMAIN-CONTAINING PROTEIN"/>
    <property type="match status" value="1"/>
</dbReference>
<dbReference type="PANTHER" id="PTHR24198:SF165">
    <property type="entry name" value="ANKYRIN REPEAT-CONTAINING PROTEIN-RELATED"/>
    <property type="match status" value="1"/>
</dbReference>
<feature type="domain" description="Protein kinase" evidence="4">
    <location>
        <begin position="69"/>
        <end position="380"/>
    </location>
</feature>
<reference evidence="5" key="2">
    <citation type="journal article" date="2010" name="Nature">
        <title>Comparative genomics reveals mobile pathogenicity chromosomes in Fusarium.</title>
        <authorList>
            <person name="Ma L.J."/>
            <person name="van der Does H.C."/>
            <person name="Borkovich K.A."/>
            <person name="Coleman J.J."/>
            <person name="Daboussi M.J."/>
            <person name="Di Pietro A."/>
            <person name="Dufresne M."/>
            <person name="Freitag M."/>
            <person name="Grabherr M."/>
            <person name="Henrissat B."/>
            <person name="Houterman P.M."/>
            <person name="Kang S."/>
            <person name="Shim W.B."/>
            <person name="Woloshuk C."/>
            <person name="Xie X."/>
            <person name="Xu J.R."/>
            <person name="Antoniw J."/>
            <person name="Baker S.E."/>
            <person name="Bluhm B.H."/>
            <person name="Breakspear A."/>
            <person name="Brown D.W."/>
            <person name="Butchko R.A."/>
            <person name="Chapman S."/>
            <person name="Coulson R."/>
            <person name="Coutinho P.M."/>
            <person name="Danchin E.G."/>
            <person name="Diener A."/>
            <person name="Gale L.R."/>
            <person name="Gardiner D.M."/>
            <person name="Goff S."/>
            <person name="Hammond-Kosack K.E."/>
            <person name="Hilburn K."/>
            <person name="Hua-Van A."/>
            <person name="Jonkers W."/>
            <person name="Kazan K."/>
            <person name="Kodira C.D."/>
            <person name="Koehrsen M."/>
            <person name="Kumar L."/>
            <person name="Lee Y.H."/>
            <person name="Li L."/>
            <person name="Manners J.M."/>
            <person name="Miranda-Saavedra D."/>
            <person name="Mukherjee M."/>
            <person name="Park G."/>
            <person name="Park J."/>
            <person name="Park S.Y."/>
            <person name="Proctor R.H."/>
            <person name="Regev A."/>
            <person name="Ruiz-Roldan M.C."/>
            <person name="Sain D."/>
            <person name="Sakthikumar S."/>
            <person name="Sykes S."/>
            <person name="Schwartz D.C."/>
            <person name="Turgeon B.G."/>
            <person name="Wapinski I."/>
            <person name="Yoder O."/>
            <person name="Young S."/>
            <person name="Zeng Q."/>
            <person name="Zhou S."/>
            <person name="Galagan J."/>
            <person name="Cuomo C.A."/>
            <person name="Kistler H.C."/>
            <person name="Rep M."/>
        </authorList>
    </citation>
    <scope>NUCLEOTIDE SEQUENCE [LARGE SCALE GENOMIC DNA]</scope>
    <source>
        <strain evidence="5">4287</strain>
    </source>
</reference>
<keyword evidence="5" id="KW-0808">Transferase</keyword>
<dbReference type="InterPro" id="IPR036770">
    <property type="entry name" value="Ankyrin_rpt-contain_sf"/>
</dbReference>
<dbReference type="GeneID" id="28948399"/>
<dbReference type="GO" id="GO:0004674">
    <property type="term" value="F:protein serine/threonine kinase activity"/>
    <property type="evidence" value="ECO:0007669"/>
    <property type="project" value="UniProtKB-KW"/>
</dbReference>
<dbReference type="Gene3D" id="1.25.40.20">
    <property type="entry name" value="Ankyrin repeat-containing domain"/>
    <property type="match status" value="3"/>
</dbReference>
<feature type="repeat" description="ANK" evidence="3">
    <location>
        <begin position="767"/>
        <end position="799"/>
    </location>
</feature>
<evidence type="ECO:0000259" key="4">
    <source>
        <dbReference type="PROSITE" id="PS50011"/>
    </source>
</evidence>
<dbReference type="Proteomes" id="UP000009097">
    <property type="component" value="Unassembled WGS sequence"/>
</dbReference>
<proteinExistence type="predicted"/>